<organism evidence="3 4">
    <name type="scientific">Candidatus Dojkabacteria bacterium</name>
    <dbReference type="NCBI Taxonomy" id="2099670"/>
    <lineage>
        <taxon>Bacteria</taxon>
        <taxon>Candidatus Dojkabacteria</taxon>
    </lineage>
</organism>
<gene>
    <name evidence="3" type="ORF">KC717_05740</name>
</gene>
<comment type="caution">
    <text evidence="3">The sequence shown here is derived from an EMBL/GenBank/DDBJ whole genome shotgun (WGS) entry which is preliminary data.</text>
</comment>
<feature type="transmembrane region" description="Helical" evidence="2">
    <location>
        <begin position="12"/>
        <end position="34"/>
    </location>
</feature>
<feature type="region of interest" description="Disordered" evidence="1">
    <location>
        <begin position="40"/>
        <end position="108"/>
    </location>
</feature>
<sequence>MQALRTEMSLRRNVVMAITSIIIAFVTLFLINYADAQVRPPGGSGGSTRGTSTDGGSSGSTRGGSSTGGVTTGGGTRGSGSTGSGSGNGGTGTRPESEWKNPTGINLGSVPVPSAAAISAGIPKCPESIHDSRTWHGLYEPEYGPVINQQTGERAGCHYTHEHHHNPHDLDSVLGTDAYYWFGGQNIDGTNPGYAEISYPWQTFKGASYYHEDPSSKPFDDFENQFKHVGNKVLVKDDANCQTVGAVDYCVDKWRLNYHAMFSEHGAATTIHSMFLEAKLTEEDGGGVFKSGGWIDFGPLETPLHVYRFDLPNDHPYYDLIPVEAEQPPYRGHCVLDNTLPGLAGAEDSGCNESWNSEGVGEAVVPKTSPYRIGRGFAVHVEDGYELLDPTKSMAENMMDPWHYCIDNPKFSNGTDIYDCEFNASHALPFRLWIEIPRELDGSPYDTNPTRSVVTVHGFTNRYGDLVIDGSCGEWNSNPALLNVGLDCVPLVLENIPTDRDISWLGGAGNGDEDKYEFDIAPIGEYWIGAKN</sequence>
<accession>A0A955L8R8</accession>
<reference evidence="3" key="2">
    <citation type="journal article" date="2021" name="Microbiome">
        <title>Successional dynamics and alternative stable states in a saline activated sludge microbial community over 9 years.</title>
        <authorList>
            <person name="Wang Y."/>
            <person name="Ye J."/>
            <person name="Ju F."/>
            <person name="Liu L."/>
            <person name="Boyd J.A."/>
            <person name="Deng Y."/>
            <person name="Parks D.H."/>
            <person name="Jiang X."/>
            <person name="Yin X."/>
            <person name="Woodcroft B.J."/>
            <person name="Tyson G.W."/>
            <person name="Hugenholtz P."/>
            <person name="Polz M.F."/>
            <person name="Zhang T."/>
        </authorList>
    </citation>
    <scope>NUCLEOTIDE SEQUENCE</scope>
    <source>
        <strain evidence="3">HKST-UBA11</strain>
    </source>
</reference>
<protein>
    <submittedName>
        <fullName evidence="3">Uncharacterized protein</fullName>
    </submittedName>
</protein>
<keyword evidence="2" id="KW-1133">Transmembrane helix</keyword>
<evidence type="ECO:0000256" key="1">
    <source>
        <dbReference type="SAM" id="MobiDB-lite"/>
    </source>
</evidence>
<evidence type="ECO:0000313" key="3">
    <source>
        <dbReference type="EMBL" id="MCA9386123.1"/>
    </source>
</evidence>
<dbReference type="EMBL" id="JAGQLH010000082">
    <property type="protein sequence ID" value="MCA9386123.1"/>
    <property type="molecule type" value="Genomic_DNA"/>
</dbReference>
<proteinExistence type="predicted"/>
<reference evidence="3" key="1">
    <citation type="submission" date="2020-04" db="EMBL/GenBank/DDBJ databases">
        <authorList>
            <person name="Zhang T."/>
        </authorList>
    </citation>
    <scope>NUCLEOTIDE SEQUENCE</scope>
    <source>
        <strain evidence="3">HKST-UBA11</strain>
    </source>
</reference>
<feature type="compositionally biased region" description="Gly residues" evidence="1">
    <location>
        <begin position="56"/>
        <end position="92"/>
    </location>
</feature>
<dbReference type="Proteomes" id="UP000754563">
    <property type="component" value="Unassembled WGS sequence"/>
</dbReference>
<dbReference type="AlphaFoldDB" id="A0A955L8R8"/>
<evidence type="ECO:0000313" key="4">
    <source>
        <dbReference type="Proteomes" id="UP000754563"/>
    </source>
</evidence>
<evidence type="ECO:0000256" key="2">
    <source>
        <dbReference type="SAM" id="Phobius"/>
    </source>
</evidence>
<keyword evidence="2" id="KW-0472">Membrane</keyword>
<keyword evidence="2" id="KW-0812">Transmembrane</keyword>
<name>A0A955L8R8_9BACT</name>